<evidence type="ECO:0000256" key="1">
    <source>
        <dbReference type="SAM" id="MobiDB-lite"/>
    </source>
</evidence>
<sequence>MSQHNEEPNNGRDGRLADDYPPSAEGAPLGPDPVVAGAAGAGGAAHGLAATPTAPAPRGVAAGHDRASQGARVTVTAEVREQQRERVGEGSEACGPDGLLLGEGVGTAQHPSGRGSGAAGTGGFYSLPCSSHVLAATPASGAATPAAARAEGAPAGGAAPPLAARARRAAAGVREGLAHQLTALMRARAGAGADAAAGAGVSEVAALPESEVKTIADAMPPESPRGAAPPRRCGGRGVAVEEGAAMSASVPAASDPVSMAEMEDTRGLGDAVAKRFGVMAGHPHSRL</sequence>
<feature type="region of interest" description="Disordered" evidence="1">
    <location>
        <begin position="1"/>
        <end position="118"/>
    </location>
</feature>
<dbReference type="AlphaFoldDB" id="A0A0D2MGC4"/>
<feature type="compositionally biased region" description="Low complexity" evidence="1">
    <location>
        <begin position="245"/>
        <end position="260"/>
    </location>
</feature>
<name>A0A0D2MGC4_9CHLO</name>
<evidence type="ECO:0000313" key="2">
    <source>
        <dbReference type="EMBL" id="KIY99781.1"/>
    </source>
</evidence>
<feature type="region of interest" description="Disordered" evidence="1">
    <location>
        <begin position="217"/>
        <end position="236"/>
    </location>
</feature>
<reference evidence="2 3" key="1">
    <citation type="journal article" date="2013" name="BMC Genomics">
        <title>Reconstruction of the lipid metabolism for the microalga Monoraphidium neglectum from its genome sequence reveals characteristics suitable for biofuel production.</title>
        <authorList>
            <person name="Bogen C."/>
            <person name="Al-Dilaimi A."/>
            <person name="Albersmeier A."/>
            <person name="Wichmann J."/>
            <person name="Grundmann M."/>
            <person name="Rupp O."/>
            <person name="Lauersen K.J."/>
            <person name="Blifernez-Klassen O."/>
            <person name="Kalinowski J."/>
            <person name="Goesmann A."/>
            <person name="Mussgnug J.H."/>
            <person name="Kruse O."/>
        </authorList>
    </citation>
    <scope>NUCLEOTIDE SEQUENCE [LARGE SCALE GENOMIC DNA]</scope>
    <source>
        <strain evidence="2 3">SAG 48.87</strain>
    </source>
</reference>
<dbReference type="Proteomes" id="UP000054498">
    <property type="component" value="Unassembled WGS sequence"/>
</dbReference>
<dbReference type="RefSeq" id="XP_013898801.1">
    <property type="nucleotide sequence ID" value="XM_014043347.1"/>
</dbReference>
<keyword evidence="3" id="KW-1185">Reference proteome</keyword>
<organism evidence="2 3">
    <name type="scientific">Monoraphidium neglectum</name>
    <dbReference type="NCBI Taxonomy" id="145388"/>
    <lineage>
        <taxon>Eukaryota</taxon>
        <taxon>Viridiplantae</taxon>
        <taxon>Chlorophyta</taxon>
        <taxon>core chlorophytes</taxon>
        <taxon>Chlorophyceae</taxon>
        <taxon>CS clade</taxon>
        <taxon>Sphaeropleales</taxon>
        <taxon>Selenastraceae</taxon>
        <taxon>Monoraphidium</taxon>
    </lineage>
</organism>
<dbReference type="GeneID" id="25741059"/>
<dbReference type="EMBL" id="KK101745">
    <property type="protein sequence ID" value="KIY99781.1"/>
    <property type="molecule type" value="Genomic_DNA"/>
</dbReference>
<proteinExistence type="predicted"/>
<feature type="compositionally biased region" description="Low complexity" evidence="1">
    <location>
        <begin position="46"/>
        <end position="62"/>
    </location>
</feature>
<feature type="compositionally biased region" description="Basic and acidic residues" evidence="1">
    <location>
        <begin position="78"/>
        <end position="89"/>
    </location>
</feature>
<gene>
    <name evidence="2" type="ORF">MNEG_8183</name>
</gene>
<feature type="region of interest" description="Disordered" evidence="1">
    <location>
        <begin position="245"/>
        <end position="266"/>
    </location>
</feature>
<dbReference type="KEGG" id="mng:MNEG_8183"/>
<protein>
    <submittedName>
        <fullName evidence="2">Uncharacterized protein</fullName>
    </submittedName>
</protein>
<accession>A0A0D2MGC4</accession>
<evidence type="ECO:0000313" key="3">
    <source>
        <dbReference type="Proteomes" id="UP000054498"/>
    </source>
</evidence>
<feature type="compositionally biased region" description="Low complexity" evidence="1">
    <location>
        <begin position="224"/>
        <end position="236"/>
    </location>
</feature>
<feature type="compositionally biased region" description="Basic and acidic residues" evidence="1">
    <location>
        <begin position="1"/>
        <end position="18"/>
    </location>
</feature>
<feature type="compositionally biased region" description="Low complexity" evidence="1">
    <location>
        <begin position="26"/>
        <end position="38"/>
    </location>
</feature>